<dbReference type="AlphaFoldDB" id="A0A0H3N0J9"/>
<evidence type="ECO:0000313" key="1">
    <source>
        <dbReference type="EMBL" id="CAR72267.1"/>
    </source>
</evidence>
<evidence type="ECO:0000313" key="2">
    <source>
        <dbReference type="Proteomes" id="UP000006900"/>
    </source>
</evidence>
<dbReference type="Proteomes" id="UP000006900">
    <property type="component" value="Chromosome"/>
</dbReference>
<name>A0A0H3N0J9_MYCLB</name>
<dbReference type="HOGENOM" id="CLU_2683934_0_0_11"/>
<dbReference type="KEGG" id="mlb:MLBr02170"/>
<dbReference type="EMBL" id="FM211192">
    <property type="protein sequence ID" value="CAR72267.1"/>
    <property type="molecule type" value="Genomic_DNA"/>
</dbReference>
<proteinExistence type="predicted"/>
<gene>
    <name evidence="1" type="ordered locus">MLBr02170</name>
</gene>
<organism evidence="1 2">
    <name type="scientific">Mycobacterium leprae (strain Br4923)</name>
    <dbReference type="NCBI Taxonomy" id="561304"/>
    <lineage>
        <taxon>Bacteria</taxon>
        <taxon>Bacillati</taxon>
        <taxon>Actinomycetota</taxon>
        <taxon>Actinomycetes</taxon>
        <taxon>Mycobacteriales</taxon>
        <taxon>Mycobacteriaceae</taxon>
        <taxon>Mycobacterium</taxon>
    </lineage>
</organism>
<protein>
    <submittedName>
        <fullName evidence="1">Uncharacterized protein</fullName>
    </submittedName>
</protein>
<sequence length="74" mass="8141">MMDDCGVRFAHLGCNVGFGQYQVQSAETIDIICCSGEKVVMIEKIFLRKDCADHTDMVAIDVESKFLASGSSFE</sequence>
<reference evidence="1 2" key="1">
    <citation type="journal article" date="2009" name="Nat. Genet.">
        <title>Comparative genomic and phylogeographic analysis of Mycobacterium leprae.</title>
        <authorList>
            <person name="Monot M."/>
            <person name="Honore N."/>
            <person name="Garnier T."/>
            <person name="Zidane N."/>
            <person name="Sherafi D."/>
            <person name="Paniz-Mondolfi A."/>
            <person name="Matsuoka M."/>
            <person name="Taylor G.M."/>
            <person name="Donoghue H.D."/>
            <person name="Bouwman A."/>
            <person name="Mays S."/>
            <person name="Watson C."/>
            <person name="Lockwood D."/>
            <person name="Khamispour A."/>
            <person name="Dowlati Y."/>
            <person name="Jianping S."/>
            <person name="Rea T.H."/>
            <person name="Vera-Cabrera L."/>
            <person name="Stefani M.M."/>
            <person name="Banu S."/>
            <person name="Macdonald M."/>
            <person name="Sapkota B.R."/>
            <person name="Spencer J.S."/>
            <person name="Thomas J."/>
            <person name="Harshman K."/>
            <person name="Singh P."/>
            <person name="Busso P."/>
            <person name="Gattiker A."/>
            <person name="Rougemont J."/>
            <person name="Brennan P.J."/>
            <person name="Cole S.T."/>
        </authorList>
    </citation>
    <scope>NUCLEOTIDE SEQUENCE [LARGE SCALE GENOMIC DNA]</scope>
    <source>
        <strain evidence="2">Br4923</strain>
    </source>
</reference>
<accession>A0A0H3N0J9</accession>